<comment type="caution">
    <text evidence="4">The sequence shown here is derived from an EMBL/GenBank/DDBJ whole genome shotgun (WGS) entry which is preliminary data.</text>
</comment>
<keyword evidence="1" id="KW-0175">Coiled coil</keyword>
<feature type="region of interest" description="Disordered" evidence="2">
    <location>
        <begin position="146"/>
        <end position="181"/>
    </location>
</feature>
<reference evidence="4 5" key="1">
    <citation type="journal article" date="2018" name="Microb. Genom.">
        <title>Expanding an expanded genome: long-read sequencing of Trypanosoma cruzi.</title>
        <authorList>
            <person name="Berna L."/>
            <person name="Rodriguez M."/>
            <person name="Chiribao M.L."/>
            <person name="Parodi-Talice A."/>
            <person name="Pita S."/>
            <person name="Rijo G."/>
            <person name="Alvarez-Valin F."/>
            <person name="Robello C."/>
        </authorList>
    </citation>
    <scope>NUCLEOTIDE SEQUENCE [LARGE SCALE GENOMIC DNA]</scope>
    <source>
        <strain evidence="4 5">TCC</strain>
    </source>
</reference>
<feature type="coiled-coil region" evidence="1">
    <location>
        <begin position="653"/>
        <end position="722"/>
    </location>
</feature>
<feature type="region of interest" description="Disordered" evidence="2">
    <location>
        <begin position="193"/>
        <end position="223"/>
    </location>
</feature>
<feature type="domain" description="Calponin-homology (CH)" evidence="3">
    <location>
        <begin position="3"/>
        <end position="107"/>
    </location>
</feature>
<dbReference type="PROSITE" id="PS50021">
    <property type="entry name" value="CH"/>
    <property type="match status" value="1"/>
</dbReference>
<dbReference type="SUPFAM" id="SSF47576">
    <property type="entry name" value="Calponin-homology domain, CH-domain"/>
    <property type="match status" value="1"/>
</dbReference>
<dbReference type="PANTHER" id="PTHR42180">
    <property type="entry name" value="HOMOLOGY DOMAIN-CONTAINING PROTEIN,PUTATIVE-RELATED"/>
    <property type="match status" value="1"/>
</dbReference>
<dbReference type="SMR" id="A0A2V2X129"/>
<feature type="compositionally biased region" description="Acidic residues" evidence="2">
    <location>
        <begin position="421"/>
        <end position="430"/>
    </location>
</feature>
<sequence>MAPLGKKELLLWAAEASGIRPCNKYADLRDGVVLLALASRLFPATVDPRLLRRGPIDVERNWGALRRVMERNGLPLHLCDRQAVAAGHARHCFNMLVLFYFLTRLSQDSEFCVDFANPIDAGIAEFLQSPQSLLCVGKLPAACEEGTQLEEEENEKRSGGSAPVPPPPSSSSPSSFPPFASANSSSYPLHAALTTSSAKTSSDAEEPVRRGRSGGGVAKTQSLQVSNARLQEELDHVRATSQLMLAQQRTLLTSEVARMTEQFEIRMTMLRLERDHEVRQCLLDMREKYDIFLSEIKENETAASAPSSSPSFMALRALEGKVQTYERELAEARDTIQQLHNAINLQRARYEGFAEKISSVCAAAPPGVSGEDDFLKTMNALLGTQPQGVRDAVILRLKTLLSQVRVPPSEDQRNEPRKKEEEEEEEEDGEQECHGTSGGISGEGQRFRMQLEGSKKAKQFPRQQHQDWYAVPLTDGLEAPSCMIDAETCDAICARANAVAETHTPAASPVRQELQRLVLAIQILQARVQTAANALMAYKERQQGLREQLLCLQQSRELEAREQERTFGARLEEQRRRLEANEAALTTKLRLVEERCSRRESVANMLHEKVREMVGSLLKQTHVHDSGGFGSGDESGLALTGVQAALRRLLTDVADSQRTRDSMEAALGELSKEVAILRHDLARRELEVKSLQTSLAAVEAARREERMELSKATAEADALRDAMTVEMDACRLYIKRVGELMTMMGVSPPSLHQGPPFLAVATTNDNNDTRARTPAPLSELNNVNGIVKDMCGAEQIKETAAAPTGRALVTAAAGAGASTASSLLSPEELERRKMEILSKYGFSNRI</sequence>
<evidence type="ECO:0000313" key="4">
    <source>
        <dbReference type="EMBL" id="PWV14182.1"/>
    </source>
</evidence>
<dbReference type="VEuPathDB" id="TriTrypDB:TcCL_NonESM03947"/>
<feature type="compositionally biased region" description="Low complexity" evidence="2">
    <location>
        <begin position="171"/>
        <end position="181"/>
    </location>
</feature>
<evidence type="ECO:0000256" key="1">
    <source>
        <dbReference type="SAM" id="Coils"/>
    </source>
</evidence>
<dbReference type="VEuPathDB" id="TriTrypDB:TcCLB.504017.30"/>
<dbReference type="VEuPathDB" id="TriTrypDB:BCY84_19827"/>
<protein>
    <recommendedName>
        <fullName evidence="3">Calponin-homology (CH) domain-containing protein</fullName>
    </recommendedName>
</protein>
<name>A0A2V2X129_TRYCR</name>
<dbReference type="InterPro" id="IPR036872">
    <property type="entry name" value="CH_dom_sf"/>
</dbReference>
<evidence type="ECO:0000256" key="2">
    <source>
        <dbReference type="SAM" id="MobiDB-lite"/>
    </source>
</evidence>
<dbReference type="VEuPathDB" id="TriTrypDB:Tc_MARK_7835"/>
<dbReference type="PANTHER" id="PTHR42180:SF4">
    <property type="entry name" value="CALPONIN-HOMOLOGY (CH) DOMAIN-CONTAINING PROTEIN"/>
    <property type="match status" value="1"/>
</dbReference>
<dbReference type="VEuPathDB" id="TriTrypDB:ECC02_006329"/>
<feature type="coiled-coil region" evidence="1">
    <location>
        <begin position="315"/>
        <end position="349"/>
    </location>
</feature>
<dbReference type="Proteomes" id="UP000246078">
    <property type="component" value="Unassembled WGS sequence"/>
</dbReference>
<dbReference type="InterPro" id="IPR001715">
    <property type="entry name" value="CH_dom"/>
</dbReference>
<dbReference type="VEuPathDB" id="TriTrypDB:TcBrA4_0023870"/>
<feature type="compositionally biased region" description="Basic and acidic residues" evidence="2">
    <location>
        <begin position="408"/>
        <end position="420"/>
    </location>
</feature>
<evidence type="ECO:0000313" key="5">
    <source>
        <dbReference type="Proteomes" id="UP000246078"/>
    </source>
</evidence>
<proteinExistence type="predicted"/>
<dbReference type="EMBL" id="PRFC01000038">
    <property type="protein sequence ID" value="PWV14182.1"/>
    <property type="molecule type" value="Genomic_DNA"/>
</dbReference>
<dbReference type="VEuPathDB" id="TriTrypDB:TcG_06246"/>
<dbReference type="VEuPathDB" id="TriTrypDB:TcCLB.511231.60"/>
<evidence type="ECO:0000259" key="3">
    <source>
        <dbReference type="PROSITE" id="PS50021"/>
    </source>
</evidence>
<dbReference type="VEuPathDB" id="TriTrypDB:C4B63_39g323"/>
<accession>A0A2V2X129</accession>
<dbReference type="OrthoDB" id="264536at2759"/>
<feature type="coiled-coil region" evidence="1">
    <location>
        <begin position="568"/>
        <end position="595"/>
    </location>
</feature>
<dbReference type="AlphaFoldDB" id="A0A2V2X129"/>
<dbReference type="VEuPathDB" id="TriTrypDB:TCSYLVIO_009227"/>
<feature type="region of interest" description="Disordered" evidence="2">
    <location>
        <begin position="405"/>
        <end position="444"/>
    </location>
</feature>
<organism evidence="4 5">
    <name type="scientific">Trypanosoma cruzi</name>
    <dbReference type="NCBI Taxonomy" id="5693"/>
    <lineage>
        <taxon>Eukaryota</taxon>
        <taxon>Discoba</taxon>
        <taxon>Euglenozoa</taxon>
        <taxon>Kinetoplastea</taxon>
        <taxon>Metakinetoplastina</taxon>
        <taxon>Trypanosomatida</taxon>
        <taxon>Trypanosomatidae</taxon>
        <taxon>Trypanosoma</taxon>
        <taxon>Schizotrypanum</taxon>
    </lineage>
</organism>
<dbReference type="VEuPathDB" id="TriTrypDB:C3747_38g277"/>
<dbReference type="VEuPathDB" id="TriTrypDB:TCDM_07603"/>
<gene>
    <name evidence="4" type="ORF">C3747_38g277</name>
</gene>